<organism evidence="2 3">
    <name type="scientific">Puccinia coronata f. sp. avenae</name>
    <dbReference type="NCBI Taxonomy" id="200324"/>
    <lineage>
        <taxon>Eukaryota</taxon>
        <taxon>Fungi</taxon>
        <taxon>Dikarya</taxon>
        <taxon>Basidiomycota</taxon>
        <taxon>Pucciniomycotina</taxon>
        <taxon>Pucciniomycetes</taxon>
        <taxon>Pucciniales</taxon>
        <taxon>Pucciniaceae</taxon>
        <taxon>Puccinia</taxon>
    </lineage>
</organism>
<keyword evidence="3" id="KW-1185">Reference proteome</keyword>
<reference evidence="2 3" key="1">
    <citation type="submission" date="2017-11" db="EMBL/GenBank/DDBJ databases">
        <title>De novo assembly and phasing of dikaryotic genomes from two isolates of Puccinia coronata f. sp. avenae, the causal agent of oat crown rust.</title>
        <authorList>
            <person name="Miller M.E."/>
            <person name="Zhang Y."/>
            <person name="Omidvar V."/>
            <person name="Sperschneider J."/>
            <person name="Schwessinger B."/>
            <person name="Raley C."/>
            <person name="Palmer J.M."/>
            <person name="Garnica D."/>
            <person name="Upadhyaya N."/>
            <person name="Rathjen J."/>
            <person name="Taylor J.M."/>
            <person name="Park R.F."/>
            <person name="Dodds P.N."/>
            <person name="Hirsch C.D."/>
            <person name="Kianian S.F."/>
            <person name="Figueroa M."/>
        </authorList>
    </citation>
    <scope>NUCLEOTIDE SEQUENCE [LARGE SCALE GENOMIC DNA]</scope>
    <source>
        <strain evidence="2">12NC29</strain>
    </source>
</reference>
<sequence length="59" mass="6381">MYQISCNDLSKLTAANSSTEIGHKGSWVTDKLKLSIPSSKHPGKEANQNKNNPTIPTKA</sequence>
<dbReference type="EMBL" id="PGCJ01000499">
    <property type="protein sequence ID" value="PLW27204.1"/>
    <property type="molecule type" value="Genomic_DNA"/>
</dbReference>
<feature type="compositionally biased region" description="Polar residues" evidence="1">
    <location>
        <begin position="46"/>
        <end position="59"/>
    </location>
</feature>
<proteinExistence type="predicted"/>
<feature type="region of interest" description="Disordered" evidence="1">
    <location>
        <begin position="35"/>
        <end position="59"/>
    </location>
</feature>
<accession>A0A2N5TP15</accession>
<evidence type="ECO:0000313" key="3">
    <source>
        <dbReference type="Proteomes" id="UP000235388"/>
    </source>
</evidence>
<dbReference type="AlphaFoldDB" id="A0A2N5TP15"/>
<protein>
    <submittedName>
        <fullName evidence="2">Uncharacterized protein</fullName>
    </submittedName>
</protein>
<gene>
    <name evidence="2" type="ORF">PCANC_26116</name>
</gene>
<dbReference type="Proteomes" id="UP000235388">
    <property type="component" value="Unassembled WGS sequence"/>
</dbReference>
<evidence type="ECO:0000256" key="1">
    <source>
        <dbReference type="SAM" id="MobiDB-lite"/>
    </source>
</evidence>
<name>A0A2N5TP15_9BASI</name>
<comment type="caution">
    <text evidence="2">The sequence shown here is derived from an EMBL/GenBank/DDBJ whole genome shotgun (WGS) entry which is preliminary data.</text>
</comment>
<evidence type="ECO:0000313" key="2">
    <source>
        <dbReference type="EMBL" id="PLW27204.1"/>
    </source>
</evidence>